<keyword evidence="1" id="KW-1133">Transmembrane helix</keyword>
<keyword evidence="1" id="KW-0812">Transmembrane</keyword>
<protein>
    <recommendedName>
        <fullName evidence="3">C3H1-type domain-containing protein</fullName>
    </recommendedName>
</protein>
<evidence type="ECO:0000256" key="1">
    <source>
        <dbReference type="SAM" id="Phobius"/>
    </source>
</evidence>
<reference evidence="2" key="1">
    <citation type="journal article" date="2014" name="Nucleic Acids Res.">
        <title>The evolutionary dynamics of variant antigen genes in Babesia reveal a history of genomic innovation underlying host-parasite interaction.</title>
        <authorList>
            <person name="Jackson A.P."/>
            <person name="Otto T.D."/>
            <person name="Darby A."/>
            <person name="Ramaprasad A."/>
            <person name="Xia D."/>
            <person name="Echaide I.E."/>
            <person name="Farber M."/>
            <person name="Gahlot S."/>
            <person name="Gamble J."/>
            <person name="Gupta D."/>
            <person name="Gupta Y."/>
            <person name="Jackson L."/>
            <person name="Malandrin L."/>
            <person name="Malas T.B."/>
            <person name="Moussa E."/>
            <person name="Nair M."/>
            <person name="Reid AJ."/>
            <person name="Sanders M."/>
            <person name="Sharma J."/>
            <person name="Tracey A."/>
            <person name="Quail M.A."/>
            <person name="Weir W."/>
            <person name="Wastling J.M."/>
            <person name="Hall N."/>
            <person name="Willadsen P."/>
            <person name="Lingelbach K."/>
            <person name="Shiels B."/>
            <person name="Tait A."/>
            <person name="Berriman M."/>
            <person name="Allred D.R."/>
            <person name="Pain A."/>
        </authorList>
    </citation>
    <scope>NUCLEOTIDE SEQUENCE</scope>
    <source>
        <strain evidence="2">Bond</strain>
    </source>
</reference>
<gene>
    <name evidence="2" type="ORF">BBBOND_0005410</name>
</gene>
<dbReference type="RefSeq" id="XP_012770822.1">
    <property type="nucleotide sequence ID" value="XM_012915368.1"/>
</dbReference>
<dbReference type="EMBL" id="LK055221">
    <property type="protein sequence ID" value="CDR71879.1"/>
    <property type="molecule type" value="Genomic_DNA"/>
</dbReference>
<dbReference type="GeneID" id="24562096"/>
<evidence type="ECO:0008006" key="3">
    <source>
        <dbReference type="Google" id="ProtNLM"/>
    </source>
</evidence>
<accession>A0A061BTS1</accession>
<sequence length="1608" mass="180273">MGFLSGVLGAVKGDEAVKTYINADETNIIIRNLKNSIGKGSAALSAQIGEVSKWLQRYELAVGSKTGAVITKLGELIDKFKSGAGEYYKEVASRSGDDLKKQLAEWTRVVGHVTEELKQIETNHVNELDNTLKRDIMHELTVAKASVHMLGESAANSFLKGQAKQVDETLETEKNKLDNQITKESKRVQETLMDEFRKIRDVVTSLNEKKREHFERAHRHLLEVSKFMDEQFDSEYMTKILGKFTDIKWEVGNIYDTLKKKKGELEHMVKYARTKFEELRKHSVKVVSGGSNGSVEHFFEQLKEAITSFVNKLTAEEKKSDDASLQAIVDGVKAYARGFGTGTLETTVQEWVKEIVQTDENVVSSNVSTYVSRNRSSGTLSTIAGWDRQEQAVKDAIIAQLPHFIKIDIENAVQQSLQSADVSTIHAKFNQLAEKILQEISNDGNPSIGVAVGKIGGHLGMTPSNVLAPLSDDKNLKSAVRAIYKSIANKFKQMAKEIGRFVQTSKIHPNLQKAIAEVKVIANHFKPDGLADSYGTMIDMALQKVKPSIKELDEVLDKRGTIGSIKGIINEIDEDLSKIYKLKQEQTDIDLDNDGEINKIRDAATIKAQELKGKIRIHIYDIREAVNTADGELEHAIRAVRKTVNYASDNCKIAVSHLQSQLISDVQTAFANVTMQVRQLFAEEHKSDLKALRTLVGRQLKTIRMIIEKDLQTGLKGLFKSMLKDDGKNVTTLQSKHGITALATKACTLLTKLVTYVESDLRKVDPKFTQLSKFGKSIELFTYDLIEHAHFSHPVSLRLSTLASLSSALDPQALPDAGRPVLRALKDGMLGFVGELEKGYVSRYDGGESIKEWVKRDGEKDVLTPEGKNGAKVFLTLLNTLCEDLPYLENKCKENSKYSWKHKTISEKHDNKENALGCYLKRCGYAVAKDEHSKDGELNFPYRNYMGGHIYQKLNELKFVSGNSIFQHLLHCDSNVNERSEKIKTNDFTIFELLKCLLHHVDEYNEVCHYATTFSRKQPCTVYEMLAWCSGLTYNPVYHGLQLNGFTSFLDKPKSKGTITNKHEDEEEEGPTVEDSTALGLDAYPSDITFNSVSHAVAHITSKCHDILTTIVGTGDAETVYACDYSNNYLALSYPADPAQCFETLIDILRRMLPQLRFLLTKCSTKTEHNGWRNCEYGKLVPTSKSHCNEQPSDKVTSKATCQPTCQANTKVNCQPTSPLMSYLNDCLPGHLPHHVTSIGCKSVCSNCPRNKPGQPCLTPLGFRGFSCSTRTGKKLYEILVTFLGDVELSRLMCLLPKPPATLPEHFGFALSLVNGWNNPSKYKTNTLKNDVESSISSVSMQLYLNPDNFSKTICNAYSSRHTNTMDKNHLPAYADLSSLAIPTVCTAADVKCAPYLFSLSCDLYYHLAKKHSGLYLSWAIYLPWTFWDLLNNLYNSFCSINCQDWGCRGCLRDDKCKKGEHGVIEDEKKPNPTCPCPSIVDCKGVAPTLYQYGFVFGEASTLNDKASPKKCSDFCSQLKNVLNSQYFKKLFEECDNFLWRIREPFSYLVLSLWLLSFLYLIHIMVIRLDLLHIKSHLHSPSSHRIAAQSLLAAARVNKLNRVFYLQP</sequence>
<evidence type="ECO:0000313" key="2">
    <source>
        <dbReference type="EMBL" id="CDR71879.1"/>
    </source>
</evidence>
<reference evidence="2" key="2">
    <citation type="submission" date="2014-06" db="EMBL/GenBank/DDBJ databases">
        <authorList>
            <person name="Aslett M."/>
            <person name="De Silva Nishadi"/>
        </authorList>
    </citation>
    <scope>NUCLEOTIDE SEQUENCE</scope>
    <source>
        <strain evidence="2">Bond</strain>
    </source>
</reference>
<feature type="transmembrane region" description="Helical" evidence="1">
    <location>
        <begin position="1546"/>
        <end position="1567"/>
    </location>
</feature>
<keyword evidence="1" id="KW-0472">Membrane</keyword>
<dbReference type="OrthoDB" id="5792673at2759"/>
<proteinExistence type="predicted"/>
<organism evidence="2">
    <name type="scientific">Babesia bigemina</name>
    <dbReference type="NCBI Taxonomy" id="5866"/>
    <lineage>
        <taxon>Eukaryota</taxon>
        <taxon>Sar</taxon>
        <taxon>Alveolata</taxon>
        <taxon>Apicomplexa</taxon>
        <taxon>Aconoidasida</taxon>
        <taxon>Piroplasmida</taxon>
        <taxon>Babesiidae</taxon>
        <taxon>Babesia</taxon>
    </lineage>
</organism>
<dbReference type="KEGG" id="bbig:BBBOND_0005410"/>
<dbReference type="VEuPathDB" id="PiroplasmaDB:BBBOND_0005410"/>
<name>A0A061BTS1_BABBI</name>